<dbReference type="GO" id="GO:0003887">
    <property type="term" value="F:DNA-directed DNA polymerase activity"/>
    <property type="evidence" value="ECO:0007669"/>
    <property type="project" value="InterPro"/>
</dbReference>
<dbReference type="Pfam" id="PF21205">
    <property type="entry name" value="Rep3_C"/>
    <property type="match status" value="1"/>
</dbReference>
<dbReference type="InterPro" id="IPR036390">
    <property type="entry name" value="WH_DNA-bd_sf"/>
</dbReference>
<reference evidence="3" key="2">
    <citation type="journal article" date="2022" name="J. Evol. Biol.">
        <title>Pre- and post-association barriers to host switching in sympatric mutualists.</title>
        <authorList>
            <person name="Dinges Z.M."/>
            <person name="Phillips R.K."/>
            <person name="Lively C.M."/>
            <person name="Bashey F."/>
        </authorList>
    </citation>
    <scope>NUCLEOTIDE SEQUENCE</scope>
    <source>
        <strain evidence="3">MC_266_E_2016</strain>
    </source>
</reference>
<protein>
    <submittedName>
        <fullName evidence="3">Replication initiation protein</fullName>
    </submittedName>
</protein>
<feature type="domain" description="Initiator Rep protein WH1" evidence="2">
    <location>
        <begin position="18"/>
        <end position="168"/>
    </location>
</feature>
<evidence type="ECO:0000259" key="2">
    <source>
        <dbReference type="Pfam" id="PF01051"/>
    </source>
</evidence>
<comment type="caution">
    <text evidence="3">The sequence shown here is derived from an EMBL/GenBank/DDBJ whole genome shotgun (WGS) entry which is preliminary data.</text>
</comment>
<dbReference type="Proteomes" id="UP001222434">
    <property type="component" value="Unassembled WGS sequence"/>
</dbReference>
<evidence type="ECO:0000313" key="3">
    <source>
        <dbReference type="EMBL" id="MDE1478326.1"/>
    </source>
</evidence>
<dbReference type="AlphaFoldDB" id="A0AAJ1J7Q2"/>
<dbReference type="Pfam" id="PF01051">
    <property type="entry name" value="Rep3_N"/>
    <property type="match status" value="1"/>
</dbReference>
<dbReference type="SUPFAM" id="SSF46785">
    <property type="entry name" value="Winged helix' DNA-binding domain"/>
    <property type="match status" value="2"/>
</dbReference>
<dbReference type="InterPro" id="IPR000525">
    <property type="entry name" value="Initiator_Rep_WH1"/>
</dbReference>
<proteinExistence type="inferred from homology"/>
<sequence length="343" mass="40530">MSKSVKSPTYSNVSNSLIVQGNQLIEGSYDLSLTEMRLLYMALKQVEPLKPKPQKEYVLKTRDYQAQYGLELNNCYTQLRDSVDSLSRKPIITYEFNEKRNRIDKVQRFWFDQLSYGVSENNDSDVLVRFSDSVSKYLYELKNEFTLLKLENFSKLDSPFSFRLYSWLYRYRNLKKYTKDNGLISTEPFEITWMKERVGLVDCYDDYRDFKKRVLEPAVVSINSNTDLSVTYEQVKTGRWITAIIFHFICDKNSAMSGKPARPRLPRRPKVVKGSDAEGVWARRCADLLNDYRKKLKKYDKYQELSVLDLNKLKDYYKIIGDKFSVEKLDELINSRKNRNKKT</sequence>
<name>A0AAJ1J7Q2_XENBV</name>
<reference evidence="3" key="1">
    <citation type="submission" date="2021-08" db="EMBL/GenBank/DDBJ databases">
        <authorList>
            <person name="Papudeshi B."/>
            <person name="Bashey-Visser F."/>
        </authorList>
    </citation>
    <scope>NUCLEOTIDE SEQUENCE</scope>
    <source>
        <strain evidence="3">MC_266_E_2016</strain>
    </source>
</reference>
<dbReference type="EMBL" id="JAILSO010000024">
    <property type="protein sequence ID" value="MDE1478326.1"/>
    <property type="molecule type" value="Genomic_DNA"/>
</dbReference>
<dbReference type="Gene3D" id="1.10.10.10">
    <property type="entry name" value="Winged helix-like DNA-binding domain superfamily/Winged helix DNA-binding domain"/>
    <property type="match status" value="2"/>
</dbReference>
<gene>
    <name evidence="3" type="ORF">KKJ01_08765</name>
</gene>
<dbReference type="GO" id="GO:0006270">
    <property type="term" value="P:DNA replication initiation"/>
    <property type="evidence" value="ECO:0007669"/>
    <property type="project" value="InterPro"/>
</dbReference>
<evidence type="ECO:0000256" key="1">
    <source>
        <dbReference type="ARBA" id="ARBA00038283"/>
    </source>
</evidence>
<accession>A0AAJ1J7Q2</accession>
<evidence type="ECO:0000313" key="4">
    <source>
        <dbReference type="Proteomes" id="UP001222434"/>
    </source>
</evidence>
<dbReference type="RefSeq" id="WP_274712336.1">
    <property type="nucleotide sequence ID" value="NZ_JAILSO010000024.1"/>
</dbReference>
<organism evidence="3 4">
    <name type="scientific">Xenorhabdus bovienii</name>
    <name type="common">Xenorhabdus nematophila subsp. bovienii</name>
    <dbReference type="NCBI Taxonomy" id="40576"/>
    <lineage>
        <taxon>Bacteria</taxon>
        <taxon>Pseudomonadati</taxon>
        <taxon>Pseudomonadota</taxon>
        <taxon>Gammaproteobacteria</taxon>
        <taxon>Enterobacterales</taxon>
        <taxon>Morganellaceae</taxon>
        <taxon>Xenorhabdus</taxon>
    </lineage>
</organism>
<dbReference type="InterPro" id="IPR036388">
    <property type="entry name" value="WH-like_DNA-bd_sf"/>
</dbReference>
<comment type="similarity">
    <text evidence="1">Belongs to the initiator RepB protein family.</text>
</comment>